<dbReference type="PANTHER" id="PTHR43918">
    <property type="entry name" value="ACETYLCHOLINESTERASE"/>
    <property type="match status" value="1"/>
</dbReference>
<sequence>MCYLVVFFNDLHENGGCCEALARMSRQKPCRLGAYAGIAPTFADDVLRKLKKNDVINATSYGPTCPQAISSTLYSQQDEDCLNLNVWAPASDKKLPVHISMIFSNRCSSQLTPCNMVTGSSSNPQYQGNKFARKGDVFVSFNTRESIWACPNSAELESKKKSQVFGILDVEVALDWIYDNMAVFGSDPNYIVFGGHSSGSISVNAESSPTVVLFTPTINKIMYFSDYASRFVVGKYALYIPLLTRNSDGEGAVFAIINIFDADVAYIPDAVLEVAYGLADYASVSAMSGAQYGDARFFCPVDYLLDIRSAEQDTWAYRFFGNYTNVVGSFVSAPTHGTGIPFFLGGNECFDSLEGIKDPSAGPGWRKVKPKAGALAKLGVPGDELSIDIASTGDYNAQCQWVYNPRLPEYPIIISVIIGDLMAGI</sequence>
<feature type="domain" description="Carboxylesterase type B" evidence="3">
    <location>
        <begin position="53"/>
        <end position="206"/>
    </location>
</feature>
<dbReference type="InterPro" id="IPR050654">
    <property type="entry name" value="AChE-related_enzymes"/>
</dbReference>
<proteinExistence type="inferred from homology"/>
<gene>
    <name evidence="4" type="ORF">BDV96DRAFT_614737</name>
</gene>
<evidence type="ECO:0000259" key="3">
    <source>
        <dbReference type="Pfam" id="PF00135"/>
    </source>
</evidence>
<evidence type="ECO:0000313" key="4">
    <source>
        <dbReference type="EMBL" id="KAF2111416.1"/>
    </source>
</evidence>
<keyword evidence="5" id="KW-1185">Reference proteome</keyword>
<dbReference type="EMBL" id="ML977334">
    <property type="protein sequence ID" value="KAF2111416.1"/>
    <property type="molecule type" value="Genomic_DNA"/>
</dbReference>
<dbReference type="GO" id="GO:0052689">
    <property type="term" value="F:carboxylic ester hydrolase activity"/>
    <property type="evidence" value="ECO:0007669"/>
    <property type="project" value="TreeGrafter"/>
</dbReference>
<evidence type="ECO:0000256" key="1">
    <source>
        <dbReference type="ARBA" id="ARBA00005964"/>
    </source>
</evidence>
<dbReference type="InterPro" id="IPR002018">
    <property type="entry name" value="CarbesteraseB"/>
</dbReference>
<dbReference type="Gene3D" id="3.40.50.1820">
    <property type="entry name" value="alpha/beta hydrolase"/>
    <property type="match status" value="1"/>
</dbReference>
<reference evidence="4" key="1">
    <citation type="journal article" date="2020" name="Stud. Mycol.">
        <title>101 Dothideomycetes genomes: a test case for predicting lifestyles and emergence of pathogens.</title>
        <authorList>
            <person name="Haridas S."/>
            <person name="Albert R."/>
            <person name="Binder M."/>
            <person name="Bloem J."/>
            <person name="Labutti K."/>
            <person name="Salamov A."/>
            <person name="Andreopoulos B."/>
            <person name="Baker S."/>
            <person name="Barry K."/>
            <person name="Bills G."/>
            <person name="Bluhm B."/>
            <person name="Cannon C."/>
            <person name="Castanera R."/>
            <person name="Culley D."/>
            <person name="Daum C."/>
            <person name="Ezra D."/>
            <person name="Gonzalez J."/>
            <person name="Henrissat B."/>
            <person name="Kuo A."/>
            <person name="Liang C."/>
            <person name="Lipzen A."/>
            <person name="Lutzoni F."/>
            <person name="Magnuson J."/>
            <person name="Mondo S."/>
            <person name="Nolan M."/>
            <person name="Ohm R."/>
            <person name="Pangilinan J."/>
            <person name="Park H.-J."/>
            <person name="Ramirez L."/>
            <person name="Alfaro M."/>
            <person name="Sun H."/>
            <person name="Tritt A."/>
            <person name="Yoshinaga Y."/>
            <person name="Zwiers L.-H."/>
            <person name="Turgeon B."/>
            <person name="Goodwin S."/>
            <person name="Spatafora J."/>
            <person name="Crous P."/>
            <person name="Grigoriev I."/>
        </authorList>
    </citation>
    <scope>NUCLEOTIDE SEQUENCE</scope>
    <source>
        <strain evidence="4">CBS 627.86</strain>
    </source>
</reference>
<dbReference type="Proteomes" id="UP000799770">
    <property type="component" value="Unassembled WGS sequence"/>
</dbReference>
<dbReference type="OrthoDB" id="408631at2759"/>
<dbReference type="Pfam" id="PF00135">
    <property type="entry name" value="COesterase"/>
    <property type="match status" value="1"/>
</dbReference>
<name>A0A6A5YWT6_9PLEO</name>
<organism evidence="4 5">
    <name type="scientific">Lophiotrema nucula</name>
    <dbReference type="NCBI Taxonomy" id="690887"/>
    <lineage>
        <taxon>Eukaryota</taxon>
        <taxon>Fungi</taxon>
        <taxon>Dikarya</taxon>
        <taxon>Ascomycota</taxon>
        <taxon>Pezizomycotina</taxon>
        <taxon>Dothideomycetes</taxon>
        <taxon>Pleosporomycetidae</taxon>
        <taxon>Pleosporales</taxon>
        <taxon>Lophiotremataceae</taxon>
        <taxon>Lophiotrema</taxon>
    </lineage>
</organism>
<evidence type="ECO:0000256" key="2">
    <source>
        <dbReference type="ARBA" id="ARBA00022801"/>
    </source>
</evidence>
<evidence type="ECO:0000313" key="5">
    <source>
        <dbReference type="Proteomes" id="UP000799770"/>
    </source>
</evidence>
<dbReference type="PANTHER" id="PTHR43918:SF4">
    <property type="entry name" value="CARBOXYLIC ESTER HYDROLASE"/>
    <property type="match status" value="1"/>
</dbReference>
<dbReference type="InterPro" id="IPR029058">
    <property type="entry name" value="AB_hydrolase_fold"/>
</dbReference>
<accession>A0A6A5YWT6</accession>
<dbReference type="SUPFAM" id="SSF53474">
    <property type="entry name" value="alpha/beta-Hydrolases"/>
    <property type="match status" value="1"/>
</dbReference>
<dbReference type="AlphaFoldDB" id="A0A6A5YWT6"/>
<protein>
    <submittedName>
        <fullName evidence="4">Alpha/Beta hydrolase protein</fullName>
    </submittedName>
</protein>
<keyword evidence="2 4" id="KW-0378">Hydrolase</keyword>
<comment type="similarity">
    <text evidence="1">Belongs to the type-B carboxylesterase/lipase family.</text>
</comment>